<keyword evidence="8" id="KW-0460">Magnesium</keyword>
<evidence type="ECO:0000256" key="6">
    <source>
        <dbReference type="ARBA" id="ARBA00022679"/>
    </source>
</evidence>
<dbReference type="Gene3D" id="3.40.50.920">
    <property type="match status" value="1"/>
</dbReference>
<dbReference type="InterPro" id="IPR005475">
    <property type="entry name" value="Transketolase-like_Pyr-bd"/>
</dbReference>
<dbReference type="InterPro" id="IPR033248">
    <property type="entry name" value="Transketolase_C"/>
</dbReference>
<dbReference type="Pfam" id="PF02779">
    <property type="entry name" value="Transket_pyr"/>
    <property type="match status" value="1"/>
</dbReference>
<comment type="pathway">
    <text evidence="2">Metabolic intermediate biosynthesis; 1-deoxy-D-xylulose 5-phosphate biosynthesis; 1-deoxy-D-xylulose 5-phosphate from D-glyceraldehyde 3-phosphate and pyruvate: step 1/1.</text>
</comment>
<dbReference type="GO" id="GO:0019288">
    <property type="term" value="P:isopentenyl diphosphate biosynthetic process, methylerythritol 4-phosphate pathway"/>
    <property type="evidence" value="ECO:0007669"/>
    <property type="project" value="TreeGrafter"/>
</dbReference>
<comment type="subunit">
    <text evidence="4">Homodimer.</text>
</comment>
<dbReference type="AlphaFoldDB" id="A0A222EPQ3"/>
<evidence type="ECO:0000256" key="3">
    <source>
        <dbReference type="ARBA" id="ARBA00011081"/>
    </source>
</evidence>
<dbReference type="GO" id="GO:0016114">
    <property type="term" value="P:terpenoid biosynthetic process"/>
    <property type="evidence" value="ECO:0007669"/>
    <property type="project" value="InterPro"/>
</dbReference>
<keyword evidence="11" id="KW-0414">Isoprene biosynthesis</keyword>
<dbReference type="RefSeq" id="WP_094048815.1">
    <property type="nucleotide sequence ID" value="NZ_CP022535.1"/>
</dbReference>
<dbReference type="InterPro" id="IPR029061">
    <property type="entry name" value="THDP-binding"/>
</dbReference>
<reference evidence="13 14" key="1">
    <citation type="submission" date="2017-07" db="EMBL/GenBank/DDBJ databases">
        <title>Complete genome sequence of Spiroplasma corruscae EC-1 (DSM 19793).</title>
        <authorList>
            <person name="Tsai Y.-M."/>
            <person name="Lo W.-S."/>
            <person name="Kuo C.-H."/>
        </authorList>
    </citation>
    <scope>NUCLEOTIDE SEQUENCE [LARGE SCALE GENOMIC DNA]</scope>
    <source>
        <strain evidence="13 14">EC-1</strain>
    </source>
</reference>
<evidence type="ECO:0000313" key="13">
    <source>
        <dbReference type="EMBL" id="ASP28254.1"/>
    </source>
</evidence>
<organism evidence="13 14">
    <name type="scientific">Spiroplasma corruscae</name>
    <dbReference type="NCBI Taxonomy" id="216934"/>
    <lineage>
        <taxon>Bacteria</taxon>
        <taxon>Bacillati</taxon>
        <taxon>Mycoplasmatota</taxon>
        <taxon>Mollicutes</taxon>
        <taxon>Entomoplasmatales</taxon>
        <taxon>Spiroplasmataceae</taxon>
        <taxon>Spiroplasma</taxon>
    </lineage>
</organism>
<dbReference type="GO" id="GO:0046872">
    <property type="term" value="F:metal ion binding"/>
    <property type="evidence" value="ECO:0007669"/>
    <property type="project" value="UniProtKB-KW"/>
</dbReference>
<dbReference type="GO" id="GO:0005829">
    <property type="term" value="C:cytosol"/>
    <property type="evidence" value="ECO:0007669"/>
    <property type="project" value="TreeGrafter"/>
</dbReference>
<accession>A0A222EPQ3</accession>
<keyword evidence="6" id="KW-0808">Transferase</keyword>
<dbReference type="EMBL" id="CP022535">
    <property type="protein sequence ID" value="ASP28254.1"/>
    <property type="molecule type" value="Genomic_DNA"/>
</dbReference>
<evidence type="ECO:0000256" key="11">
    <source>
        <dbReference type="ARBA" id="ARBA00023229"/>
    </source>
</evidence>
<evidence type="ECO:0000256" key="9">
    <source>
        <dbReference type="ARBA" id="ARBA00022977"/>
    </source>
</evidence>
<evidence type="ECO:0000313" key="14">
    <source>
        <dbReference type="Proteomes" id="UP000203229"/>
    </source>
</evidence>
<dbReference type="InterPro" id="IPR005477">
    <property type="entry name" value="Dxylulose-5-P_synthase"/>
</dbReference>
<gene>
    <name evidence="13" type="primary">dxs</name>
    <name evidence="13" type="ORF">SCORR_v1c04820</name>
</gene>
<evidence type="ECO:0000256" key="1">
    <source>
        <dbReference type="ARBA" id="ARBA00001946"/>
    </source>
</evidence>
<evidence type="ECO:0000256" key="4">
    <source>
        <dbReference type="ARBA" id="ARBA00011738"/>
    </source>
</evidence>
<dbReference type="SUPFAM" id="SSF52518">
    <property type="entry name" value="Thiamin diphosphate-binding fold (THDP-binding)"/>
    <property type="match status" value="2"/>
</dbReference>
<feature type="domain" description="Transketolase-like pyrimidine-binding" evidence="12">
    <location>
        <begin position="250"/>
        <end position="412"/>
    </location>
</feature>
<dbReference type="PANTHER" id="PTHR43322:SF5">
    <property type="entry name" value="1-DEOXY-D-XYLULOSE-5-PHOSPHATE SYNTHASE, CHLOROPLASTIC"/>
    <property type="match status" value="1"/>
</dbReference>
<dbReference type="SUPFAM" id="SSF52922">
    <property type="entry name" value="TK C-terminal domain-like"/>
    <property type="match status" value="1"/>
</dbReference>
<keyword evidence="14" id="KW-1185">Reference proteome</keyword>
<evidence type="ECO:0000256" key="2">
    <source>
        <dbReference type="ARBA" id="ARBA00004980"/>
    </source>
</evidence>
<comment type="similarity">
    <text evidence="3">Belongs to the transketolase family. DXPS subfamily.</text>
</comment>
<dbReference type="PANTHER" id="PTHR43322">
    <property type="entry name" value="1-D-DEOXYXYLULOSE 5-PHOSPHATE SYNTHASE-RELATED"/>
    <property type="match status" value="1"/>
</dbReference>
<dbReference type="InterPro" id="IPR009014">
    <property type="entry name" value="Transketo_C/PFOR_II"/>
</dbReference>
<proteinExistence type="inferred from homology"/>
<dbReference type="GO" id="GO:0008661">
    <property type="term" value="F:1-deoxy-D-xylulose-5-phosphate synthase activity"/>
    <property type="evidence" value="ECO:0007669"/>
    <property type="project" value="UniProtKB-EC"/>
</dbReference>
<dbReference type="Pfam" id="PF13292">
    <property type="entry name" value="DXP_synthase_N"/>
    <property type="match status" value="1"/>
</dbReference>
<dbReference type="SMART" id="SM00861">
    <property type="entry name" value="Transket_pyr"/>
    <property type="match status" value="1"/>
</dbReference>
<comment type="cofactor">
    <cofactor evidence="1">
        <name>Mg(2+)</name>
        <dbReference type="ChEBI" id="CHEBI:18420"/>
    </cofactor>
</comment>
<dbReference type="Gene3D" id="3.40.50.970">
    <property type="match status" value="2"/>
</dbReference>
<dbReference type="OrthoDB" id="9803371at2"/>
<evidence type="ECO:0000256" key="8">
    <source>
        <dbReference type="ARBA" id="ARBA00022842"/>
    </source>
</evidence>
<dbReference type="UniPathway" id="UPA00064">
    <property type="reaction ID" value="UER00091"/>
</dbReference>
<sequence>MLDDEIGYKNLYKNKNLKELEKFASVIREYLSNFIQKKNGHIGSNLGVVELTIAFFVFFNIDDSMILFDTGHQSHVFKLLVNGYKKFETLKDKNGLSNFQEFKESDLDWISSGHSSTALAYAVGYGIINVKKNIVVTIGDAAFFTSYSHGALLNLGKSKSKVIIFLNDNEESIGTETPRLNSIDSYCKSLGINYIFCENGNNFTNIFDCLNKVETIKNHVLIHFKTKKALGYTGNKPLIFNHSVEEVKNKSYTVAISEEITNYFTNDDYLLSASMLKPSNFHHLKEKFYNNVIDMGINEETIVLTANAISNTNKKVFVSIYSTFLQRCVDQLIHDVARNNNPVGFLIDRGGLSYSGGVSHHGIYDISIASNIQNSVICNPYDENDVKQLTKLLYENTNKVFFLRYENKELPISKQIKKIKIGEWDYLIYNKNNKKVLMAYGNILKDFKDYILKNNLNINLVNARFIKPFDIKILEQNRYNNIYVYEEVYETGSLYEKIIAYFKNKENIYNFNLKSNNVMHGSMKELLKEARLDIDYIFNFILKEG</sequence>
<dbReference type="Pfam" id="PF02780">
    <property type="entry name" value="Transketolase_C"/>
    <property type="match status" value="1"/>
</dbReference>
<evidence type="ECO:0000256" key="10">
    <source>
        <dbReference type="ARBA" id="ARBA00023052"/>
    </source>
</evidence>
<name>A0A222EPQ3_9MOLU</name>
<dbReference type="EC" id="2.2.1.7" evidence="5"/>
<keyword evidence="9" id="KW-0784">Thiamine biosynthesis</keyword>
<keyword evidence="7" id="KW-0479">Metal-binding</keyword>
<dbReference type="CDD" id="cd07033">
    <property type="entry name" value="TPP_PYR_DXS_TK_like"/>
    <property type="match status" value="1"/>
</dbReference>
<protein>
    <recommendedName>
        <fullName evidence="5">1-deoxy-D-xylulose-5-phosphate synthase</fullName>
        <ecNumber evidence="5">2.2.1.7</ecNumber>
    </recommendedName>
</protein>
<dbReference type="GO" id="GO:0009228">
    <property type="term" value="P:thiamine biosynthetic process"/>
    <property type="evidence" value="ECO:0007669"/>
    <property type="project" value="UniProtKB-KW"/>
</dbReference>
<keyword evidence="10" id="KW-0786">Thiamine pyrophosphate</keyword>
<evidence type="ECO:0000256" key="5">
    <source>
        <dbReference type="ARBA" id="ARBA00013150"/>
    </source>
</evidence>
<dbReference type="Proteomes" id="UP000203229">
    <property type="component" value="Chromosome"/>
</dbReference>
<evidence type="ECO:0000256" key="7">
    <source>
        <dbReference type="ARBA" id="ARBA00022723"/>
    </source>
</evidence>
<evidence type="ECO:0000259" key="12">
    <source>
        <dbReference type="SMART" id="SM00861"/>
    </source>
</evidence>
<dbReference type="KEGG" id="scou:SCORR_v1c04820"/>